<proteinExistence type="inferred from homology"/>
<feature type="compositionally biased region" description="Acidic residues" evidence="7">
    <location>
        <begin position="39"/>
        <end position="54"/>
    </location>
</feature>
<dbReference type="PANTHER" id="PTHR43690:SF18">
    <property type="entry name" value="INSULIN-DEGRADING ENZYME-RELATED"/>
    <property type="match status" value="1"/>
</dbReference>
<evidence type="ECO:0000313" key="10">
    <source>
        <dbReference type="EMBL" id="PIK59766.1"/>
    </source>
</evidence>
<comment type="caution">
    <text evidence="10">The sequence shown here is derived from an EMBL/GenBank/DDBJ whole genome shotgun (WGS) entry which is preliminary data.</text>
</comment>
<dbReference type="InterPro" id="IPR011765">
    <property type="entry name" value="Pept_M16_N"/>
</dbReference>
<sequence length="315" mass="36211">MDHCSQRQLATEWHVVRCRTIVIMSFILKANLTRRNKDEEGDMSGDDQGEEDDGISVKKKQRTEKMAAAALCVGIGSFSDPPDIPGLAHFLEHMVFMGSEKYPDENSFDLFIKNYGGSDNASTDCERTIFQFEVQQKCFQEALLRFAQFFVSPLLKEDSTDRELEAVDSEFQMSLPSDTYRKAQLLGGMCVNDHPMGKFMWGNTESIKTRPAEQGINVYQRLREFRERNYSSHYMTLVVQSQETLDTLESWVKASFSDIPNNNLPKETFIHHGQPFDSKSTRSFTKHPKKIKTETGIRNDFCHKIDIRHNIVVKL</sequence>
<keyword evidence="6" id="KW-0482">Metalloprotease</keyword>
<dbReference type="GO" id="GO:0046872">
    <property type="term" value="F:metal ion binding"/>
    <property type="evidence" value="ECO:0007669"/>
    <property type="project" value="UniProtKB-KW"/>
</dbReference>
<keyword evidence="5" id="KW-0862">Zinc</keyword>
<keyword evidence="4" id="KW-0378">Hydrolase</keyword>
<dbReference type="PROSITE" id="PS00143">
    <property type="entry name" value="INSULINASE"/>
    <property type="match status" value="1"/>
</dbReference>
<dbReference type="AlphaFoldDB" id="A0A2G8LHP0"/>
<dbReference type="InterPro" id="IPR007863">
    <property type="entry name" value="Peptidase_M16_C"/>
</dbReference>
<dbReference type="SUPFAM" id="SSF63411">
    <property type="entry name" value="LuxS/MPP-like metallohydrolase"/>
    <property type="match status" value="1"/>
</dbReference>
<dbReference type="Gene3D" id="3.30.830.10">
    <property type="entry name" value="Metalloenzyme, LuxS/M16 peptidase-like"/>
    <property type="match status" value="1"/>
</dbReference>
<keyword evidence="11" id="KW-1185">Reference proteome</keyword>
<dbReference type="InterPro" id="IPR050626">
    <property type="entry name" value="Peptidase_M16"/>
</dbReference>
<dbReference type="FunFam" id="3.30.830.10:FF:000027">
    <property type="entry name" value="nardilysin isoform X1"/>
    <property type="match status" value="1"/>
</dbReference>
<dbReference type="InterPro" id="IPR001431">
    <property type="entry name" value="Pept_M16_Zn_BS"/>
</dbReference>
<dbReference type="OrthoDB" id="4953at2759"/>
<evidence type="ECO:0000259" key="8">
    <source>
        <dbReference type="Pfam" id="PF00675"/>
    </source>
</evidence>
<evidence type="ECO:0000256" key="7">
    <source>
        <dbReference type="SAM" id="MobiDB-lite"/>
    </source>
</evidence>
<comment type="similarity">
    <text evidence="1">Belongs to the peptidase M16 family.</text>
</comment>
<protein>
    <submittedName>
        <fullName evidence="10">Putative nardilysin-like</fullName>
    </submittedName>
</protein>
<dbReference type="STRING" id="307972.A0A2G8LHP0"/>
<gene>
    <name evidence="10" type="ORF">BSL78_03338</name>
</gene>
<reference evidence="10 11" key="1">
    <citation type="journal article" date="2017" name="PLoS Biol.">
        <title>The sea cucumber genome provides insights into morphological evolution and visceral regeneration.</title>
        <authorList>
            <person name="Zhang X."/>
            <person name="Sun L."/>
            <person name="Yuan J."/>
            <person name="Sun Y."/>
            <person name="Gao Y."/>
            <person name="Zhang L."/>
            <person name="Li S."/>
            <person name="Dai H."/>
            <person name="Hamel J.F."/>
            <person name="Liu C."/>
            <person name="Yu Y."/>
            <person name="Liu S."/>
            <person name="Lin W."/>
            <person name="Guo K."/>
            <person name="Jin S."/>
            <person name="Xu P."/>
            <person name="Storey K.B."/>
            <person name="Huan P."/>
            <person name="Zhang T."/>
            <person name="Zhou Y."/>
            <person name="Zhang J."/>
            <person name="Lin C."/>
            <person name="Li X."/>
            <person name="Xing L."/>
            <person name="Huo D."/>
            <person name="Sun M."/>
            <person name="Wang L."/>
            <person name="Mercier A."/>
            <person name="Li F."/>
            <person name="Yang H."/>
            <person name="Xiang J."/>
        </authorList>
    </citation>
    <scope>NUCLEOTIDE SEQUENCE [LARGE SCALE GENOMIC DNA]</scope>
    <source>
        <strain evidence="10">Shaxun</strain>
        <tissue evidence="10">Muscle</tissue>
    </source>
</reference>
<organism evidence="10 11">
    <name type="scientific">Stichopus japonicus</name>
    <name type="common">Sea cucumber</name>
    <dbReference type="NCBI Taxonomy" id="307972"/>
    <lineage>
        <taxon>Eukaryota</taxon>
        <taxon>Metazoa</taxon>
        <taxon>Echinodermata</taxon>
        <taxon>Eleutherozoa</taxon>
        <taxon>Echinozoa</taxon>
        <taxon>Holothuroidea</taxon>
        <taxon>Aspidochirotacea</taxon>
        <taxon>Aspidochirotida</taxon>
        <taxon>Stichopodidae</taxon>
        <taxon>Apostichopus</taxon>
    </lineage>
</organism>
<accession>A0A2G8LHP0</accession>
<evidence type="ECO:0000256" key="5">
    <source>
        <dbReference type="ARBA" id="ARBA00022833"/>
    </source>
</evidence>
<dbReference type="Pfam" id="PF05193">
    <property type="entry name" value="Peptidase_M16_C"/>
    <property type="match status" value="1"/>
</dbReference>
<dbReference type="GO" id="GO:0004222">
    <property type="term" value="F:metalloendopeptidase activity"/>
    <property type="evidence" value="ECO:0007669"/>
    <property type="project" value="InterPro"/>
</dbReference>
<evidence type="ECO:0000259" key="9">
    <source>
        <dbReference type="Pfam" id="PF05193"/>
    </source>
</evidence>
<evidence type="ECO:0000313" key="11">
    <source>
        <dbReference type="Proteomes" id="UP000230750"/>
    </source>
</evidence>
<dbReference type="Pfam" id="PF00675">
    <property type="entry name" value="Peptidase_M16"/>
    <property type="match status" value="1"/>
</dbReference>
<dbReference type="PANTHER" id="PTHR43690">
    <property type="entry name" value="NARDILYSIN"/>
    <property type="match status" value="1"/>
</dbReference>
<evidence type="ECO:0000256" key="3">
    <source>
        <dbReference type="ARBA" id="ARBA00022723"/>
    </source>
</evidence>
<dbReference type="GO" id="GO:0006508">
    <property type="term" value="P:proteolysis"/>
    <property type="evidence" value="ECO:0007669"/>
    <property type="project" value="UniProtKB-KW"/>
</dbReference>
<evidence type="ECO:0000256" key="4">
    <source>
        <dbReference type="ARBA" id="ARBA00022801"/>
    </source>
</evidence>
<name>A0A2G8LHP0_STIJA</name>
<evidence type="ECO:0000256" key="1">
    <source>
        <dbReference type="ARBA" id="ARBA00007261"/>
    </source>
</evidence>
<dbReference type="InterPro" id="IPR011249">
    <property type="entry name" value="Metalloenz_LuxS/M16"/>
</dbReference>
<dbReference type="EMBL" id="MRZV01000074">
    <property type="protein sequence ID" value="PIK59766.1"/>
    <property type="molecule type" value="Genomic_DNA"/>
</dbReference>
<keyword evidence="2" id="KW-0645">Protease</keyword>
<feature type="domain" description="Peptidase M16 N-terminal" evidence="8">
    <location>
        <begin position="60"/>
        <end position="185"/>
    </location>
</feature>
<dbReference type="Proteomes" id="UP000230750">
    <property type="component" value="Unassembled WGS sequence"/>
</dbReference>
<feature type="region of interest" description="Disordered" evidence="7">
    <location>
        <begin position="37"/>
        <end position="56"/>
    </location>
</feature>
<feature type="domain" description="Peptidase M16 C-terminal" evidence="9">
    <location>
        <begin position="219"/>
        <end position="290"/>
    </location>
</feature>
<keyword evidence="3" id="KW-0479">Metal-binding</keyword>
<evidence type="ECO:0000256" key="6">
    <source>
        <dbReference type="ARBA" id="ARBA00023049"/>
    </source>
</evidence>
<evidence type="ECO:0000256" key="2">
    <source>
        <dbReference type="ARBA" id="ARBA00022670"/>
    </source>
</evidence>